<dbReference type="InterPro" id="IPR036388">
    <property type="entry name" value="WH-like_DNA-bd_sf"/>
</dbReference>
<accession>A0ABW1R2T8</accession>
<dbReference type="PANTHER" id="PTHR30595:SF6">
    <property type="entry name" value="SCHLAFEN ALBA-2 DOMAIN-CONTAINING PROTEIN"/>
    <property type="match status" value="1"/>
</dbReference>
<evidence type="ECO:0000313" key="3">
    <source>
        <dbReference type="Proteomes" id="UP001596253"/>
    </source>
</evidence>
<dbReference type="InterPro" id="IPR038475">
    <property type="entry name" value="RecG_C_sf"/>
</dbReference>
<protein>
    <submittedName>
        <fullName evidence="2">ATP-binding protein</fullName>
    </submittedName>
</protein>
<gene>
    <name evidence="2" type="ORF">ACFP3T_02845</name>
</gene>
<evidence type="ECO:0000259" key="1">
    <source>
        <dbReference type="Pfam" id="PF04326"/>
    </source>
</evidence>
<reference evidence="3" key="1">
    <citation type="journal article" date="2019" name="Int. J. Syst. Evol. Microbiol.">
        <title>The Global Catalogue of Microorganisms (GCM) 10K type strain sequencing project: providing services to taxonomists for standard genome sequencing and annotation.</title>
        <authorList>
            <consortium name="The Broad Institute Genomics Platform"/>
            <consortium name="The Broad Institute Genome Sequencing Center for Infectious Disease"/>
            <person name="Wu L."/>
            <person name="Ma J."/>
        </authorList>
    </citation>
    <scope>NUCLEOTIDE SEQUENCE [LARGE SCALE GENOMIC DNA]</scope>
    <source>
        <strain evidence="3">CCM 8932</strain>
    </source>
</reference>
<sequence length="437" mass="49404">MPFPNENNQLEYKEQFNEKLKKEIAAFLNGQMTGYIYLGVNDKSRQLTHSFTPHEAHQIEETISHWLTSSIYYPSPVGLVTIHTNNSPLCISVIGGDYQPYSLDGKVYIRNNSESVKASAERIQKMLRQSSLGTYDKSESAQQALTFKYLDIMTDAAELDFKQNALGFQLSNSHAYTNTAFLMSDQCDFSVKVAVFEGLTVDQFKDRKEVRGPIPKQIDEVLAFLKLNNQLSSVITGAGQRTDQQSYPIVAIREAVISAIAHRSYFSRAMVQIELFDDRLTIMSPGPLPGGLQPAAMLNGQSVPRNYNVLNCLFRLKYIENYGTGMRRIFNSYRGTGQKPSILAMEDFVKLTLPNLNYTQQSRVNNIELQPKTTIVTLQLNKITNYLATHPTITRIQVQELLNVKESSANKYLKILIDTQKIVKIGVTRGVKYQLNQ</sequence>
<dbReference type="Proteomes" id="UP001596253">
    <property type="component" value="Unassembled WGS sequence"/>
</dbReference>
<dbReference type="Gene3D" id="1.10.10.10">
    <property type="entry name" value="Winged helix-like DNA-binding domain superfamily/Winged helix DNA-binding domain"/>
    <property type="match status" value="1"/>
</dbReference>
<keyword evidence="2" id="KW-0067">ATP-binding</keyword>
<proteinExistence type="predicted"/>
<comment type="caution">
    <text evidence="2">The sequence shown here is derived from an EMBL/GenBank/DDBJ whole genome shotgun (WGS) entry which is preliminary data.</text>
</comment>
<dbReference type="InterPro" id="IPR038461">
    <property type="entry name" value="Schlafen_AlbA_2_dom_sf"/>
</dbReference>
<feature type="domain" description="Schlafen AlbA-2" evidence="1">
    <location>
        <begin position="6"/>
        <end position="118"/>
    </location>
</feature>
<dbReference type="RefSeq" id="WP_137639049.1">
    <property type="nucleotide sequence ID" value="NZ_BJDK01000002.1"/>
</dbReference>
<dbReference type="PANTHER" id="PTHR30595">
    <property type="entry name" value="GLPR-RELATED TRANSCRIPTIONAL REPRESSOR"/>
    <property type="match status" value="1"/>
</dbReference>
<dbReference type="EMBL" id="JBHSSD010000009">
    <property type="protein sequence ID" value="MFC6163609.1"/>
    <property type="molecule type" value="Genomic_DNA"/>
</dbReference>
<dbReference type="InterPro" id="IPR007421">
    <property type="entry name" value="Schlafen_AlbA_2_dom"/>
</dbReference>
<evidence type="ECO:0000313" key="2">
    <source>
        <dbReference type="EMBL" id="MFC6163609.1"/>
    </source>
</evidence>
<dbReference type="GO" id="GO:0005524">
    <property type="term" value="F:ATP binding"/>
    <property type="evidence" value="ECO:0007669"/>
    <property type="project" value="UniProtKB-KW"/>
</dbReference>
<organism evidence="2 3">
    <name type="scientific">Lactiplantibacillus dongliensis</name>
    <dbReference type="NCBI Taxonomy" id="2559919"/>
    <lineage>
        <taxon>Bacteria</taxon>
        <taxon>Bacillati</taxon>
        <taxon>Bacillota</taxon>
        <taxon>Bacilli</taxon>
        <taxon>Lactobacillales</taxon>
        <taxon>Lactobacillaceae</taxon>
        <taxon>Lactiplantibacillus</taxon>
    </lineage>
</organism>
<dbReference type="Gene3D" id="3.30.950.30">
    <property type="entry name" value="Schlafen, AAA domain"/>
    <property type="match status" value="1"/>
</dbReference>
<keyword evidence="3" id="KW-1185">Reference proteome</keyword>
<dbReference type="Pfam" id="PF04326">
    <property type="entry name" value="SLFN_AlbA_2"/>
    <property type="match status" value="1"/>
</dbReference>
<dbReference type="Gene3D" id="3.30.565.60">
    <property type="match status" value="1"/>
</dbReference>
<dbReference type="Pfam" id="PF13749">
    <property type="entry name" value="HATPase_c_4"/>
    <property type="match status" value="1"/>
</dbReference>
<name>A0ABW1R2T8_9LACO</name>
<keyword evidence="2" id="KW-0547">Nucleotide-binding</keyword>